<keyword evidence="5" id="KW-0413">Isomerase</keyword>
<gene>
    <name evidence="5" type="ORF">AMSG_00163</name>
</gene>
<feature type="region of interest" description="Disordered" evidence="2">
    <location>
        <begin position="261"/>
        <end position="282"/>
    </location>
</feature>
<dbReference type="GeneID" id="25559982"/>
<feature type="domain" description="Thioredoxin" evidence="4">
    <location>
        <begin position="517"/>
        <end position="642"/>
    </location>
</feature>
<keyword evidence="3" id="KW-0732">Signal</keyword>
<feature type="region of interest" description="Disordered" evidence="2">
    <location>
        <begin position="386"/>
        <end position="413"/>
    </location>
</feature>
<dbReference type="PROSITE" id="PS51352">
    <property type="entry name" value="THIOREDOXIN_2"/>
    <property type="match status" value="6"/>
</dbReference>
<feature type="compositionally biased region" description="Pro residues" evidence="2">
    <location>
        <begin position="515"/>
        <end position="527"/>
    </location>
</feature>
<evidence type="ECO:0000256" key="3">
    <source>
        <dbReference type="SAM" id="SignalP"/>
    </source>
</evidence>
<feature type="domain" description="Thioredoxin" evidence="4">
    <location>
        <begin position="15"/>
        <end position="139"/>
    </location>
</feature>
<feature type="compositionally biased region" description="Pro residues" evidence="2">
    <location>
        <begin position="640"/>
        <end position="652"/>
    </location>
</feature>
<dbReference type="GO" id="GO:0003756">
    <property type="term" value="F:protein disulfide isomerase activity"/>
    <property type="evidence" value="ECO:0007669"/>
    <property type="project" value="TreeGrafter"/>
</dbReference>
<organism evidence="5 6">
    <name type="scientific">Thecamonas trahens ATCC 50062</name>
    <dbReference type="NCBI Taxonomy" id="461836"/>
    <lineage>
        <taxon>Eukaryota</taxon>
        <taxon>Apusozoa</taxon>
        <taxon>Apusomonadida</taxon>
        <taxon>Apusomonadidae</taxon>
        <taxon>Thecamonas</taxon>
    </lineage>
</organism>
<dbReference type="InterPro" id="IPR013766">
    <property type="entry name" value="Thioredoxin_domain"/>
</dbReference>
<dbReference type="PROSITE" id="PS00194">
    <property type="entry name" value="THIOREDOXIN_1"/>
    <property type="match status" value="4"/>
</dbReference>
<proteinExistence type="inferred from homology"/>
<dbReference type="SUPFAM" id="SSF52833">
    <property type="entry name" value="Thioredoxin-like"/>
    <property type="match status" value="6"/>
</dbReference>
<evidence type="ECO:0000313" key="6">
    <source>
        <dbReference type="Proteomes" id="UP000054408"/>
    </source>
</evidence>
<dbReference type="PANTHER" id="PTHR45672">
    <property type="entry name" value="PROTEIN DISULFIDE-ISOMERASE C17H9.14C-RELATED"/>
    <property type="match status" value="1"/>
</dbReference>
<accession>A0A0L0D1N6</accession>
<feature type="domain" description="Thioredoxin" evidence="4">
    <location>
        <begin position="643"/>
        <end position="769"/>
    </location>
</feature>
<dbReference type="Gene3D" id="3.40.30.10">
    <property type="entry name" value="Glutaredoxin"/>
    <property type="match status" value="6"/>
</dbReference>
<dbReference type="Proteomes" id="UP000054408">
    <property type="component" value="Unassembled WGS sequence"/>
</dbReference>
<dbReference type="GO" id="GO:0005783">
    <property type="term" value="C:endoplasmic reticulum"/>
    <property type="evidence" value="ECO:0007669"/>
    <property type="project" value="TreeGrafter"/>
</dbReference>
<protein>
    <submittedName>
        <fullName evidence="5">Protein disulfide isomerase</fullName>
    </submittedName>
</protein>
<dbReference type="InterPro" id="IPR036249">
    <property type="entry name" value="Thioredoxin-like_sf"/>
</dbReference>
<feature type="region of interest" description="Disordered" evidence="2">
    <location>
        <begin position="512"/>
        <end position="538"/>
    </location>
</feature>
<feature type="domain" description="Thioredoxin" evidence="4">
    <location>
        <begin position="392"/>
        <end position="513"/>
    </location>
</feature>
<evidence type="ECO:0000256" key="1">
    <source>
        <dbReference type="ARBA" id="ARBA00006347"/>
    </source>
</evidence>
<feature type="chain" id="PRO_5005537161" evidence="3">
    <location>
        <begin position="24"/>
        <end position="776"/>
    </location>
</feature>
<evidence type="ECO:0000256" key="2">
    <source>
        <dbReference type="SAM" id="MobiDB-lite"/>
    </source>
</evidence>
<dbReference type="InterPro" id="IPR017937">
    <property type="entry name" value="Thioredoxin_CS"/>
</dbReference>
<evidence type="ECO:0000259" key="4">
    <source>
        <dbReference type="PROSITE" id="PS51352"/>
    </source>
</evidence>
<feature type="domain" description="Thioredoxin" evidence="4">
    <location>
        <begin position="265"/>
        <end position="391"/>
    </location>
</feature>
<dbReference type="EMBL" id="GL349433">
    <property type="protein sequence ID" value="KNC46045.1"/>
    <property type="molecule type" value="Genomic_DNA"/>
</dbReference>
<feature type="signal peptide" evidence="3">
    <location>
        <begin position="1"/>
        <end position="23"/>
    </location>
</feature>
<dbReference type="OMA" id="YHAPPTY"/>
<dbReference type="Pfam" id="PF00085">
    <property type="entry name" value="Thioredoxin"/>
    <property type="match status" value="6"/>
</dbReference>
<keyword evidence="6" id="KW-1185">Reference proteome</keyword>
<evidence type="ECO:0000313" key="5">
    <source>
        <dbReference type="EMBL" id="KNC46045.1"/>
    </source>
</evidence>
<dbReference type="PANTHER" id="PTHR45672:SF2">
    <property type="entry name" value="PROTEIN DISULFIDE-ISOMERASE A5"/>
    <property type="match status" value="1"/>
</dbReference>
<feature type="region of interest" description="Disordered" evidence="2">
    <location>
        <begin position="636"/>
        <end position="658"/>
    </location>
</feature>
<feature type="compositionally biased region" description="Pro residues" evidence="2">
    <location>
        <begin position="264"/>
        <end position="275"/>
    </location>
</feature>
<feature type="domain" description="Thioredoxin" evidence="4">
    <location>
        <begin position="141"/>
        <end position="261"/>
    </location>
</feature>
<dbReference type="CDD" id="cd02961">
    <property type="entry name" value="PDI_a_family"/>
    <property type="match status" value="5"/>
</dbReference>
<name>A0A0L0D1N6_THETB</name>
<dbReference type="AlphaFoldDB" id="A0A0L0D1N6"/>
<dbReference type="OrthoDB" id="10264505at2759"/>
<feature type="compositionally biased region" description="Pro residues" evidence="2">
    <location>
        <begin position="389"/>
        <end position="401"/>
    </location>
</feature>
<reference evidence="5 6" key="1">
    <citation type="submission" date="2010-05" db="EMBL/GenBank/DDBJ databases">
        <title>The Genome Sequence of Thecamonas trahens ATCC 50062.</title>
        <authorList>
            <consortium name="The Broad Institute Genome Sequencing Platform"/>
            <person name="Russ C."/>
            <person name="Cuomo C."/>
            <person name="Shea T."/>
            <person name="Young S.K."/>
            <person name="Zeng Q."/>
            <person name="Koehrsen M."/>
            <person name="Haas B."/>
            <person name="Borodovsky M."/>
            <person name="Guigo R."/>
            <person name="Alvarado L."/>
            <person name="Berlin A."/>
            <person name="Bochicchio J."/>
            <person name="Borenstein D."/>
            <person name="Chapman S."/>
            <person name="Chen Z."/>
            <person name="Freedman E."/>
            <person name="Gellesch M."/>
            <person name="Goldberg J."/>
            <person name="Griggs A."/>
            <person name="Gujja S."/>
            <person name="Heilman E."/>
            <person name="Heiman D."/>
            <person name="Hepburn T."/>
            <person name="Howarth C."/>
            <person name="Jen D."/>
            <person name="Larson L."/>
            <person name="Mehta T."/>
            <person name="Park D."/>
            <person name="Pearson M."/>
            <person name="Roberts A."/>
            <person name="Saif S."/>
            <person name="Shenoy N."/>
            <person name="Sisk P."/>
            <person name="Stolte C."/>
            <person name="Sykes S."/>
            <person name="Thomson T."/>
            <person name="Walk T."/>
            <person name="White J."/>
            <person name="Yandava C."/>
            <person name="Burger G."/>
            <person name="Gray M.W."/>
            <person name="Holland P.W.H."/>
            <person name="King N."/>
            <person name="Lang F.B.F."/>
            <person name="Roger A.J."/>
            <person name="Ruiz-Trillo I."/>
            <person name="Lander E."/>
            <person name="Nusbaum C."/>
        </authorList>
    </citation>
    <scope>NUCLEOTIDE SEQUENCE [LARGE SCALE GENOMIC DNA]</scope>
    <source>
        <strain evidence="5 6">ATCC 50062</strain>
    </source>
</reference>
<dbReference type="RefSeq" id="XP_013763024.1">
    <property type="nucleotide sequence ID" value="XM_013907570.1"/>
</dbReference>
<sequence>MQVQTVVFVVATVVAVLSSTVAGASIFPQDGPVRVLTSAKEVDNFVSTVPAAMVMIYAPWCSHCTAFKPAFIQAAGDVADAGLGAFAAVNGDEHRDVIAAYSIKSFPTVLYFADGELKWPYSGPRSAAGLLAYMENPVAPPPPPQPTPLTADGNGDVVILATSNYSSVLLSSPSTFVMLYSPSCGHCKNTIPHFMDAASAALDDDSLPLFAAVDLSLPENGAIGKMLDVAAFPTFVLFDGNIERFRYKGARTKAAFLEWVADPQAPPPPPPPPARAPFTEDGDGDVAMLSPETFDDHLDGFDGTLVMFFAPWCGHCKAMKEPYKAAAATVKAEGLGSLAAVDCTVDNSLCNEFNIKGYPTLIYFGDDDEQITFAGVRSEEGLVAFMRDPQPPPPPPPPPTRTPFTEDGDGDVTMLTPETFDDHLDGSDGTLVMFYAPWCGHCKTMKEPYKAAAATVKAEGLGSLAAVDCTIDRALCGKHDVKGYPTVVYFGADDEQITFAGVRSEEGLVAFMRDPQPPPPPPPPPTRTPFTEDGDGDVTMLTPETFDDHLDGSDGTLVMFYAPWCGHCKAMKEPYKAAAATVKAEGLGSLAAVDCTIDRALCGKHDVKGYPTVVYFADGEQMAFSGPRTEEGLVAFMRDPQPPPPPPPPPTRTPFTEDGDGEVIMLRSDTFAPFVDSESAGTLVMFYAPWCGHCKAMKEPYKAAAATVKAEGLGSLAAVDCTIDGDLCARHSANAYPTLLHFTDASSSIKYEASRTEDALLEFMREHSSPVDHDEL</sequence>
<dbReference type="eggNOG" id="KOG0190">
    <property type="taxonomic scope" value="Eukaryota"/>
</dbReference>
<dbReference type="eggNOG" id="KOG0191">
    <property type="taxonomic scope" value="Eukaryota"/>
</dbReference>
<dbReference type="GO" id="GO:0006457">
    <property type="term" value="P:protein folding"/>
    <property type="evidence" value="ECO:0007669"/>
    <property type="project" value="TreeGrafter"/>
</dbReference>
<dbReference type="STRING" id="461836.A0A0L0D1N6"/>
<comment type="similarity">
    <text evidence="1">Belongs to the protein disulfide isomerase family.</text>
</comment>
<dbReference type="InterPro" id="IPR051063">
    <property type="entry name" value="PDI"/>
</dbReference>